<evidence type="ECO:0000313" key="1">
    <source>
        <dbReference type="EMBL" id="TKI87871.1"/>
    </source>
</evidence>
<reference evidence="1 2" key="1">
    <citation type="journal article" date="2019" name="Environ. Microbiol.">
        <title>An active ?-lactamase is a part of an orchestrated cell wall stress resistance network of Bacillus subtilis and related rhizosphere species.</title>
        <authorList>
            <person name="Bucher T."/>
            <person name="Keren-Paz A."/>
            <person name="Hausser J."/>
            <person name="Olender T."/>
            <person name="Cytryn E."/>
            <person name="Kolodkin-Gal I."/>
        </authorList>
    </citation>
    <scope>NUCLEOTIDE SEQUENCE [LARGE SCALE GENOMIC DNA]</scope>
    <source>
        <strain evidence="1 2">I5</strain>
    </source>
</reference>
<proteinExistence type="predicted"/>
<dbReference type="Proteomes" id="UP000305222">
    <property type="component" value="Unassembled WGS sequence"/>
</dbReference>
<protein>
    <submittedName>
        <fullName evidence="1">Enterotoxin</fullName>
    </submittedName>
</protein>
<evidence type="ECO:0000313" key="2">
    <source>
        <dbReference type="Proteomes" id="UP000305222"/>
    </source>
</evidence>
<dbReference type="EMBL" id="SZON01002357">
    <property type="protein sequence ID" value="TKI87871.1"/>
    <property type="molecule type" value="Genomic_DNA"/>
</dbReference>
<dbReference type="AlphaFoldDB" id="A0A4U3AK90"/>
<comment type="caution">
    <text evidence="1">The sequence shown here is derived from an EMBL/GenBank/DDBJ whole genome shotgun (WGS) entry which is preliminary data.</text>
</comment>
<dbReference type="Gene3D" id="1.20.1170.10">
    <property type="match status" value="1"/>
</dbReference>
<name>A0A4U3AK90_9BACI</name>
<gene>
    <name evidence="1" type="ORF">FC699_29120</name>
</gene>
<sequence length="51" mass="6045">NMIQIQKNVEEGTYTDSSLLQKHFNQIKKVSDEMNKQTNQFEDYVTNVEVH</sequence>
<feature type="non-terminal residue" evidence="1">
    <location>
        <position position="1"/>
    </location>
</feature>
<organism evidence="1 2">
    <name type="scientific">Bacillus wiedmannii</name>
    <dbReference type="NCBI Taxonomy" id="1890302"/>
    <lineage>
        <taxon>Bacteria</taxon>
        <taxon>Bacillati</taxon>
        <taxon>Bacillota</taxon>
        <taxon>Bacilli</taxon>
        <taxon>Bacillales</taxon>
        <taxon>Bacillaceae</taxon>
        <taxon>Bacillus</taxon>
        <taxon>Bacillus cereus group</taxon>
    </lineage>
</organism>
<accession>A0A4U3AK90</accession>